<accession>A0AAV2ZHY2</accession>
<gene>
    <name evidence="2" type="ORF">N0F65_010050</name>
</gene>
<dbReference type="Proteomes" id="UP001146120">
    <property type="component" value="Unassembled WGS sequence"/>
</dbReference>
<proteinExistence type="predicted"/>
<evidence type="ECO:0000313" key="3">
    <source>
        <dbReference type="Proteomes" id="UP001146120"/>
    </source>
</evidence>
<name>A0AAV2ZHY2_9STRA</name>
<reference evidence="2" key="2">
    <citation type="journal article" date="2023" name="Microbiol Resour">
        <title>Decontamination and Annotation of the Draft Genome Sequence of the Oomycete Lagenidium giganteum ARSEF 373.</title>
        <authorList>
            <person name="Morgan W.R."/>
            <person name="Tartar A."/>
        </authorList>
    </citation>
    <scope>NUCLEOTIDE SEQUENCE</scope>
    <source>
        <strain evidence="2">ARSEF 373</strain>
    </source>
</reference>
<keyword evidence="3" id="KW-1185">Reference proteome</keyword>
<evidence type="ECO:0000313" key="2">
    <source>
        <dbReference type="EMBL" id="DBA04454.1"/>
    </source>
</evidence>
<dbReference type="Pfam" id="PF24120">
    <property type="entry name" value="SsdA_C"/>
    <property type="match status" value="1"/>
</dbReference>
<protein>
    <recommendedName>
        <fullName evidence="1">Single-strand DNA deaminase toxin A-like C-terminal domain-containing protein</fullName>
    </recommendedName>
</protein>
<sequence>MTDGTTTTDGRGAGDGGCKDLRYYSFKDYLTEEEAAQFFTWSHAVQVDKVRSYLDFLAAQPRPPNFTSSSKASISYAMVDQSRLDGDAHERVDSQVLRTLTDGKTMSGFGAFGTDDGFLPQKELSMAVANVIEHIGHQYMVERNKKGEMRPPVLNSRSFFFYWCHAEKQKIMDIQQKLDDAGVSTNDRTKYWAAVVVHVDRDMCADCIEFATKYVIAERICMRVQDPSVLRVFGANGLTNKEDALEQ</sequence>
<dbReference type="AlphaFoldDB" id="A0AAV2ZHY2"/>
<dbReference type="InterPro" id="IPR057517">
    <property type="entry name" value="SsdA-like_C"/>
</dbReference>
<dbReference type="EMBL" id="DAKRPA010000008">
    <property type="protein sequence ID" value="DBA04454.1"/>
    <property type="molecule type" value="Genomic_DNA"/>
</dbReference>
<organism evidence="2 3">
    <name type="scientific">Lagenidium giganteum</name>
    <dbReference type="NCBI Taxonomy" id="4803"/>
    <lineage>
        <taxon>Eukaryota</taxon>
        <taxon>Sar</taxon>
        <taxon>Stramenopiles</taxon>
        <taxon>Oomycota</taxon>
        <taxon>Peronosporomycetes</taxon>
        <taxon>Pythiales</taxon>
        <taxon>Pythiaceae</taxon>
    </lineage>
</organism>
<feature type="domain" description="Single-strand DNA deaminase toxin A-like C-terminal" evidence="1">
    <location>
        <begin position="104"/>
        <end position="171"/>
    </location>
</feature>
<evidence type="ECO:0000259" key="1">
    <source>
        <dbReference type="Pfam" id="PF24120"/>
    </source>
</evidence>
<comment type="caution">
    <text evidence="2">The sequence shown here is derived from an EMBL/GenBank/DDBJ whole genome shotgun (WGS) entry which is preliminary data.</text>
</comment>
<reference evidence="2" key="1">
    <citation type="submission" date="2022-11" db="EMBL/GenBank/DDBJ databases">
        <authorList>
            <person name="Morgan W.R."/>
            <person name="Tartar A."/>
        </authorList>
    </citation>
    <scope>NUCLEOTIDE SEQUENCE</scope>
    <source>
        <strain evidence="2">ARSEF 373</strain>
    </source>
</reference>